<dbReference type="AlphaFoldDB" id="A0A6M4A883"/>
<protein>
    <submittedName>
        <fullName evidence="3">Zinc ribbon domain-containing protein</fullName>
    </submittedName>
</protein>
<dbReference type="PANTHER" id="PTHR34404">
    <property type="entry name" value="REGULATORY PROTEIN, FMDB FAMILY"/>
    <property type="match status" value="1"/>
</dbReference>
<evidence type="ECO:0000256" key="1">
    <source>
        <dbReference type="SAM" id="MobiDB-lite"/>
    </source>
</evidence>
<dbReference type="SMART" id="SM00834">
    <property type="entry name" value="CxxC_CXXC_SSSS"/>
    <property type="match status" value="1"/>
</dbReference>
<dbReference type="KEGG" id="upi:EJG51_015150"/>
<feature type="domain" description="Putative regulatory protein FmdB zinc ribbon" evidence="2">
    <location>
        <begin position="1"/>
        <end position="42"/>
    </location>
</feature>
<dbReference type="InterPro" id="IPR013429">
    <property type="entry name" value="Regulatory_FmdB_Zinc_ribbon"/>
</dbReference>
<dbReference type="Pfam" id="PF09723">
    <property type="entry name" value="Zn_ribbon_8"/>
    <property type="match status" value="1"/>
</dbReference>
<dbReference type="OrthoDB" id="9813321at2"/>
<proteinExistence type="predicted"/>
<reference evidence="3 4" key="1">
    <citation type="journal article" date="2019" name="Int. J. Syst. Evol. Microbiol.">
        <title>Undibacterium piscinae sp. nov., isolated from Korean shiner intestine.</title>
        <authorList>
            <person name="Lee S.Y."/>
            <person name="Kang W."/>
            <person name="Kim P.S."/>
            <person name="Kim H.S."/>
            <person name="Sung H."/>
            <person name="Shin N.R."/>
            <person name="Whon T.W."/>
            <person name="Yun J.H."/>
            <person name="Lee J.Y."/>
            <person name="Lee J.Y."/>
            <person name="Jung M.J."/>
            <person name="Jeong Y.S."/>
            <person name="Tak E.J."/>
            <person name="Han J.E."/>
            <person name="Hyun D.W."/>
            <person name="Kang M.S."/>
            <person name="Lee K.E."/>
            <person name="Lee B.H."/>
            <person name="Bae J.W."/>
        </authorList>
    </citation>
    <scope>NUCLEOTIDE SEQUENCE [LARGE SCALE GENOMIC DNA]</scope>
    <source>
        <strain evidence="3 4">S11R28</strain>
    </source>
</reference>
<dbReference type="PANTHER" id="PTHR34404:SF2">
    <property type="entry name" value="CONSERVED SERINE RICH PROTEIN"/>
    <property type="match status" value="1"/>
</dbReference>
<organism evidence="3 4">
    <name type="scientific">Undibacterium piscinae</name>
    <dbReference type="NCBI Taxonomy" id="2495591"/>
    <lineage>
        <taxon>Bacteria</taxon>
        <taxon>Pseudomonadati</taxon>
        <taxon>Pseudomonadota</taxon>
        <taxon>Betaproteobacteria</taxon>
        <taxon>Burkholderiales</taxon>
        <taxon>Oxalobacteraceae</taxon>
        <taxon>Undibacterium</taxon>
    </lineage>
</organism>
<evidence type="ECO:0000259" key="2">
    <source>
        <dbReference type="SMART" id="SM00834"/>
    </source>
</evidence>
<feature type="compositionally biased region" description="Low complexity" evidence="1">
    <location>
        <begin position="86"/>
        <end position="108"/>
    </location>
</feature>
<name>A0A6M4A883_9BURK</name>
<gene>
    <name evidence="3" type="ORF">EJG51_015150</name>
</gene>
<dbReference type="NCBIfam" id="TIGR02605">
    <property type="entry name" value="CxxC_CxxC_SSSS"/>
    <property type="match status" value="1"/>
</dbReference>
<sequence>MPIYAYRCEECGFAKDVLQKMSDEPLSVCLSCGKPSFKKQVTAAGFQLKGSGWYVTDFRDGKGGAATGATGGAVAPAAETSSSGDAAVPATPVAPASASASPAPAASSGSDNKAA</sequence>
<feature type="region of interest" description="Disordered" evidence="1">
    <location>
        <begin position="65"/>
        <end position="115"/>
    </location>
</feature>
<accession>A0A6M4A883</accession>
<evidence type="ECO:0000313" key="3">
    <source>
        <dbReference type="EMBL" id="QJQ06950.1"/>
    </source>
</evidence>
<evidence type="ECO:0000313" key="4">
    <source>
        <dbReference type="Proteomes" id="UP000274350"/>
    </source>
</evidence>
<dbReference type="EMBL" id="CP051152">
    <property type="protein sequence ID" value="QJQ06950.1"/>
    <property type="molecule type" value="Genomic_DNA"/>
</dbReference>
<keyword evidence="4" id="KW-1185">Reference proteome</keyword>
<dbReference type="Proteomes" id="UP000274350">
    <property type="component" value="Chromosome"/>
</dbReference>